<dbReference type="RefSeq" id="WP_129061621.1">
    <property type="nucleotide sequence ID" value="NZ_NXIE01000003.1"/>
</dbReference>
<evidence type="ECO:0000313" key="1">
    <source>
        <dbReference type="EMBL" id="RXK12564.1"/>
    </source>
</evidence>
<reference evidence="1 2" key="1">
    <citation type="submission" date="2017-09" db="EMBL/GenBank/DDBJ databases">
        <title>Genomics of the genus Arcobacter.</title>
        <authorList>
            <person name="Perez-Cataluna A."/>
            <person name="Figueras M.J."/>
            <person name="Salas-Masso N."/>
        </authorList>
    </citation>
    <scope>NUCLEOTIDE SEQUENCE [LARGE SCALE GENOMIC DNA]</scope>
    <source>
        <strain evidence="1 2">F156-34</strain>
    </source>
</reference>
<dbReference type="PROSITE" id="PS51257">
    <property type="entry name" value="PROKAR_LIPOPROTEIN"/>
    <property type="match status" value="1"/>
</dbReference>
<name>A0A4Q1ASG9_9BACT</name>
<evidence type="ECO:0000313" key="2">
    <source>
        <dbReference type="Proteomes" id="UP000289718"/>
    </source>
</evidence>
<accession>A0A4Q1ASG9</accession>
<dbReference type="AlphaFoldDB" id="A0A4Q1ASG9"/>
<organism evidence="1 2">
    <name type="scientific">Halarcobacter mediterraneus</name>
    <dbReference type="NCBI Taxonomy" id="2023153"/>
    <lineage>
        <taxon>Bacteria</taxon>
        <taxon>Pseudomonadati</taxon>
        <taxon>Campylobacterota</taxon>
        <taxon>Epsilonproteobacteria</taxon>
        <taxon>Campylobacterales</taxon>
        <taxon>Arcobacteraceae</taxon>
        <taxon>Halarcobacter</taxon>
    </lineage>
</organism>
<comment type="caution">
    <text evidence="1">The sequence shown here is derived from an EMBL/GenBank/DDBJ whole genome shotgun (WGS) entry which is preliminary data.</text>
</comment>
<protein>
    <recommendedName>
        <fullName evidence="3">Lipoprotein</fullName>
    </recommendedName>
</protein>
<dbReference type="OrthoDB" id="9815328at2"/>
<evidence type="ECO:0008006" key="3">
    <source>
        <dbReference type="Google" id="ProtNLM"/>
    </source>
</evidence>
<dbReference type="Proteomes" id="UP000289718">
    <property type="component" value="Unassembled WGS sequence"/>
</dbReference>
<dbReference type="EMBL" id="NXIE01000003">
    <property type="protein sequence ID" value="RXK12564.1"/>
    <property type="molecule type" value="Genomic_DNA"/>
</dbReference>
<proteinExistence type="predicted"/>
<gene>
    <name evidence="1" type="ORF">CP965_08265</name>
</gene>
<sequence length="135" mass="15385">MKKTALITGVLLVFVLMLSGCRTTTVYNIDNSNYLSDKKLTTSKVERAIIKGSMKRGWVTKKIKTGLIEAKNNVRGKHLVIVNINYNSKGYKISYKDSRNMKYDAGSNTIHKNYNKWVSNLENDINYELFQLGAK</sequence>
<keyword evidence="2" id="KW-1185">Reference proteome</keyword>